<dbReference type="EMBL" id="PGVE01000028">
    <property type="protein sequence ID" value="PLS07222.1"/>
    <property type="molecule type" value="Genomic_DNA"/>
</dbReference>
<dbReference type="AlphaFoldDB" id="A0A2N5HNW1"/>
<dbReference type="InterPro" id="IPR027417">
    <property type="entry name" value="P-loop_NTPase"/>
</dbReference>
<keyword evidence="6" id="KW-0067">ATP-binding</keyword>
<dbReference type="InterPro" id="IPR003593">
    <property type="entry name" value="AAA+_ATPase"/>
</dbReference>
<feature type="domain" description="ABC transporter" evidence="9">
    <location>
        <begin position="4"/>
        <end position="240"/>
    </location>
</feature>
<dbReference type="InterPro" id="IPR017871">
    <property type="entry name" value="ABC_transporter-like_CS"/>
</dbReference>
<dbReference type="PANTHER" id="PTHR43553">
    <property type="entry name" value="HEAVY METAL TRANSPORTER"/>
    <property type="match status" value="1"/>
</dbReference>
<name>A0A2N5HNW1_9BACI</name>
<dbReference type="NCBIfam" id="NF010167">
    <property type="entry name" value="PRK13648.1"/>
    <property type="match status" value="2"/>
</dbReference>
<comment type="subcellular location">
    <subcellularLocation>
        <location evidence="1">Cell membrane</location>
        <topology evidence="1">Peripheral membrane protein</topology>
    </subcellularLocation>
</comment>
<evidence type="ECO:0000256" key="8">
    <source>
        <dbReference type="ARBA" id="ARBA00023136"/>
    </source>
</evidence>
<evidence type="ECO:0000313" key="11">
    <source>
        <dbReference type="Proteomes" id="UP000234950"/>
    </source>
</evidence>
<evidence type="ECO:0000256" key="7">
    <source>
        <dbReference type="ARBA" id="ARBA00022967"/>
    </source>
</evidence>
<keyword evidence="11" id="KW-1185">Reference proteome</keyword>
<dbReference type="GO" id="GO:0042626">
    <property type="term" value="F:ATPase-coupled transmembrane transporter activity"/>
    <property type="evidence" value="ECO:0007669"/>
    <property type="project" value="TreeGrafter"/>
</dbReference>
<dbReference type="SMART" id="SM00382">
    <property type="entry name" value="AAA"/>
    <property type="match status" value="2"/>
</dbReference>
<dbReference type="Pfam" id="PF00005">
    <property type="entry name" value="ABC_tran"/>
    <property type="match status" value="2"/>
</dbReference>
<dbReference type="GO" id="GO:0005524">
    <property type="term" value="F:ATP binding"/>
    <property type="evidence" value="ECO:0007669"/>
    <property type="project" value="UniProtKB-KW"/>
</dbReference>
<dbReference type="InterPro" id="IPR015856">
    <property type="entry name" value="ABC_transpr_CbiO/EcfA_su"/>
</dbReference>
<dbReference type="OrthoDB" id="501320at2"/>
<dbReference type="InterPro" id="IPR050095">
    <property type="entry name" value="ECF_ABC_transporter_ATP-bd"/>
</dbReference>
<keyword evidence="8" id="KW-0472">Membrane</keyword>
<evidence type="ECO:0000259" key="9">
    <source>
        <dbReference type="PROSITE" id="PS50893"/>
    </source>
</evidence>
<dbReference type="SUPFAM" id="SSF52540">
    <property type="entry name" value="P-loop containing nucleoside triphosphate hydrolases"/>
    <property type="match status" value="2"/>
</dbReference>
<protein>
    <submittedName>
        <fullName evidence="10">ABC transporter</fullName>
    </submittedName>
</protein>
<keyword evidence="5" id="KW-0547">Nucleotide-binding</keyword>
<sequence>MALIELNNVSFTYPDSTKPAIRNFSLNINKGEFVVLFGASGSGKSTLLRLLKKEIQPYGTLTGKIMINGQPVHEKDGLTKDVGFVFQDPENQIVADDVLHELVFGLENIGLSTNVMRNRVAEMVHFFGAESILSRKSEELSGGKKQQINLASVLLMQPNILILDEPTAQLDPVSAREFIDMLKRLNEEFGMTVILAEHRLEEVFTLADQIIMMENGHEKISGEPKEVLRELWNTCYKAYVPKIPALFLSLDGLGQVPLTVKEGRDWVQNLKIEPDLLKGDKSSLKTGVRIQVKNISFHYDKKSEVILNELELSLKKGEFYALLGGNGSGKSTLLKVIAGLIKPDHGKVILDVLPLRKYKQNELASKIGYLPQNPKLFFIQDTVEKELKMAMEQCNITSDIEVKKLLEKLEIAHLMAKHPYDLSGGELQKAALACILIRRPEILLLDEPTKGLDPISKENLAKILLSLQAAGMTILMSTHDVEFAAQYATKCGMMFQGKITSEDIPEKFFSGNFFYTTMIQRVFRGLSDRVIPMTLEEVTHLCANTRQ</sequence>
<dbReference type="PANTHER" id="PTHR43553:SF27">
    <property type="entry name" value="ENERGY-COUPLING FACTOR TRANSPORTER ATP-BINDING PROTEIN ECFA2"/>
    <property type="match status" value="1"/>
</dbReference>
<dbReference type="InterPro" id="IPR003439">
    <property type="entry name" value="ABC_transporter-like_ATP-bd"/>
</dbReference>
<keyword evidence="4" id="KW-1003">Cell membrane</keyword>
<dbReference type="PROSITE" id="PS50893">
    <property type="entry name" value="ABC_TRANSPORTER_2"/>
    <property type="match status" value="2"/>
</dbReference>
<dbReference type="CDD" id="cd03225">
    <property type="entry name" value="ABC_cobalt_CbiO_domain1"/>
    <property type="match status" value="2"/>
</dbReference>
<dbReference type="GO" id="GO:0016887">
    <property type="term" value="F:ATP hydrolysis activity"/>
    <property type="evidence" value="ECO:0007669"/>
    <property type="project" value="InterPro"/>
</dbReference>
<evidence type="ECO:0000256" key="1">
    <source>
        <dbReference type="ARBA" id="ARBA00004202"/>
    </source>
</evidence>
<keyword evidence="7" id="KW-1278">Translocase</keyword>
<keyword evidence="3" id="KW-0813">Transport</keyword>
<dbReference type="GO" id="GO:0043190">
    <property type="term" value="C:ATP-binding cassette (ABC) transporter complex"/>
    <property type="evidence" value="ECO:0007669"/>
    <property type="project" value="TreeGrafter"/>
</dbReference>
<evidence type="ECO:0000256" key="5">
    <source>
        <dbReference type="ARBA" id="ARBA00022741"/>
    </source>
</evidence>
<comment type="caution">
    <text evidence="10">The sequence shown here is derived from an EMBL/GenBank/DDBJ whole genome shotgun (WGS) entry which is preliminary data.</text>
</comment>
<accession>A0A2N5HNW1</accession>
<evidence type="ECO:0000256" key="6">
    <source>
        <dbReference type="ARBA" id="ARBA00022840"/>
    </source>
</evidence>
<comment type="similarity">
    <text evidence="2">Belongs to the ABC transporter superfamily.</text>
</comment>
<dbReference type="PROSITE" id="PS00211">
    <property type="entry name" value="ABC_TRANSPORTER_1"/>
    <property type="match status" value="1"/>
</dbReference>
<dbReference type="Proteomes" id="UP000234950">
    <property type="component" value="Unassembled WGS sequence"/>
</dbReference>
<organism evidence="10 11">
    <name type="scientific">Neobacillus cucumis</name>
    <dbReference type="NCBI Taxonomy" id="1740721"/>
    <lineage>
        <taxon>Bacteria</taxon>
        <taxon>Bacillati</taxon>
        <taxon>Bacillota</taxon>
        <taxon>Bacilli</taxon>
        <taxon>Bacillales</taxon>
        <taxon>Bacillaceae</taxon>
        <taxon>Neobacillus</taxon>
    </lineage>
</organism>
<gene>
    <name evidence="10" type="ORF">CVD27_05960</name>
</gene>
<evidence type="ECO:0000313" key="10">
    <source>
        <dbReference type="EMBL" id="PLS07222.1"/>
    </source>
</evidence>
<proteinExistence type="inferred from homology"/>
<dbReference type="Gene3D" id="3.40.50.300">
    <property type="entry name" value="P-loop containing nucleotide triphosphate hydrolases"/>
    <property type="match status" value="2"/>
</dbReference>
<evidence type="ECO:0000256" key="2">
    <source>
        <dbReference type="ARBA" id="ARBA00005417"/>
    </source>
</evidence>
<reference evidence="10 11" key="1">
    <citation type="submission" date="2017-11" db="EMBL/GenBank/DDBJ databases">
        <title>Comparitive Functional Genomics of Dry Heat Resistant strains isolated from the Viking Spacecraft.</title>
        <authorList>
            <person name="Seuylemezian A."/>
            <person name="Cooper K."/>
            <person name="Vaishampayan P."/>
        </authorList>
    </citation>
    <scope>NUCLEOTIDE SEQUENCE [LARGE SCALE GENOMIC DNA]</scope>
    <source>
        <strain evidence="10 11">V32-6</strain>
    </source>
</reference>
<feature type="domain" description="ABC transporter" evidence="9">
    <location>
        <begin position="290"/>
        <end position="521"/>
    </location>
</feature>
<evidence type="ECO:0000256" key="3">
    <source>
        <dbReference type="ARBA" id="ARBA00022448"/>
    </source>
</evidence>
<evidence type="ECO:0000256" key="4">
    <source>
        <dbReference type="ARBA" id="ARBA00022475"/>
    </source>
</evidence>
<dbReference type="RefSeq" id="WP_101646963.1">
    <property type="nucleotide sequence ID" value="NZ_PGVE01000028.1"/>
</dbReference>